<organism evidence="2 3">
    <name type="scientific">Acidicapsa dinghuensis</name>
    <dbReference type="NCBI Taxonomy" id="2218256"/>
    <lineage>
        <taxon>Bacteria</taxon>
        <taxon>Pseudomonadati</taxon>
        <taxon>Acidobacteriota</taxon>
        <taxon>Terriglobia</taxon>
        <taxon>Terriglobales</taxon>
        <taxon>Acidobacteriaceae</taxon>
        <taxon>Acidicapsa</taxon>
    </lineage>
</organism>
<evidence type="ECO:0008006" key="4">
    <source>
        <dbReference type="Google" id="ProtNLM"/>
    </source>
</evidence>
<keyword evidence="3" id="KW-1185">Reference proteome</keyword>
<evidence type="ECO:0000256" key="1">
    <source>
        <dbReference type="SAM" id="Phobius"/>
    </source>
</evidence>
<evidence type="ECO:0000313" key="3">
    <source>
        <dbReference type="Proteomes" id="UP001596091"/>
    </source>
</evidence>
<protein>
    <recommendedName>
        <fullName evidence="4">Carbon starvation protein A</fullName>
    </recommendedName>
</protein>
<keyword evidence="1" id="KW-0812">Transmembrane</keyword>
<feature type="transmembrane region" description="Helical" evidence="1">
    <location>
        <begin position="6"/>
        <end position="25"/>
    </location>
</feature>
<keyword evidence="1" id="KW-0472">Membrane</keyword>
<proteinExistence type="predicted"/>
<comment type="caution">
    <text evidence="2">The sequence shown here is derived from an EMBL/GenBank/DDBJ whole genome shotgun (WGS) entry which is preliminary data.</text>
</comment>
<keyword evidence="1" id="KW-1133">Transmembrane helix</keyword>
<accession>A0ABW1EN94</accession>
<reference evidence="3" key="1">
    <citation type="journal article" date="2019" name="Int. J. Syst. Evol. Microbiol.">
        <title>The Global Catalogue of Microorganisms (GCM) 10K type strain sequencing project: providing services to taxonomists for standard genome sequencing and annotation.</title>
        <authorList>
            <consortium name="The Broad Institute Genomics Platform"/>
            <consortium name="The Broad Institute Genome Sequencing Center for Infectious Disease"/>
            <person name="Wu L."/>
            <person name="Ma J."/>
        </authorList>
    </citation>
    <scope>NUCLEOTIDE SEQUENCE [LARGE SCALE GENOMIC DNA]</scope>
    <source>
        <strain evidence="3">JCM 4087</strain>
    </source>
</reference>
<dbReference type="RefSeq" id="WP_263332596.1">
    <property type="nucleotide sequence ID" value="NZ_JAGSYH010000001.1"/>
</dbReference>
<evidence type="ECO:0000313" key="2">
    <source>
        <dbReference type="EMBL" id="MFC5864762.1"/>
    </source>
</evidence>
<dbReference type="Proteomes" id="UP001596091">
    <property type="component" value="Unassembled WGS sequence"/>
</dbReference>
<sequence>MRDAIALSILAAITLLMFAVAGLYYSAYNRYRASLGLPTDNTPVITLPTMRHH</sequence>
<name>A0ABW1EN94_9BACT</name>
<gene>
    <name evidence="2" type="ORF">ACFPT7_20810</name>
</gene>
<dbReference type="EMBL" id="JBHSPH010000010">
    <property type="protein sequence ID" value="MFC5864762.1"/>
    <property type="molecule type" value="Genomic_DNA"/>
</dbReference>